<evidence type="ECO:0000256" key="4">
    <source>
        <dbReference type="ARBA" id="ARBA00022993"/>
    </source>
</evidence>
<dbReference type="Gene3D" id="3.40.50.300">
    <property type="entry name" value="P-loop containing nucleotide triphosphate hydrolases"/>
    <property type="match status" value="1"/>
</dbReference>
<keyword evidence="5" id="KW-0963">Cytoplasm</keyword>
<evidence type="ECO:0000256" key="1">
    <source>
        <dbReference type="ARBA" id="ARBA00009018"/>
    </source>
</evidence>
<dbReference type="GO" id="GO:0005524">
    <property type="term" value="F:ATP binding"/>
    <property type="evidence" value="ECO:0007669"/>
    <property type="project" value="UniProtKB-UniRule"/>
</dbReference>
<evidence type="ECO:0000313" key="8">
    <source>
        <dbReference type="Proteomes" id="UP001364472"/>
    </source>
</evidence>
<protein>
    <recommendedName>
        <fullName evidence="5 6">Dephospho-CoA kinase</fullName>
        <ecNumber evidence="5 6">2.7.1.24</ecNumber>
    </recommendedName>
    <alternativeName>
        <fullName evidence="5">Dephosphocoenzyme A kinase</fullName>
    </alternativeName>
</protein>
<dbReference type="EC" id="2.7.1.24" evidence="5 6"/>
<keyword evidence="4 5" id="KW-0173">Coenzyme A biosynthesis</keyword>
<comment type="caution">
    <text evidence="7">The sequence shown here is derived from an EMBL/GenBank/DDBJ whole genome shotgun (WGS) entry which is preliminary data.</text>
</comment>
<evidence type="ECO:0000256" key="2">
    <source>
        <dbReference type="ARBA" id="ARBA00022741"/>
    </source>
</evidence>
<dbReference type="NCBIfam" id="TIGR00152">
    <property type="entry name" value="dephospho-CoA kinase"/>
    <property type="match status" value="1"/>
</dbReference>
<proteinExistence type="inferred from homology"/>
<dbReference type="InterPro" id="IPR001977">
    <property type="entry name" value="Depp_CoAkinase"/>
</dbReference>
<organism evidence="7 8">
    <name type="scientific">Denitratimonas tolerans</name>
    <dbReference type="NCBI Taxonomy" id="1338420"/>
    <lineage>
        <taxon>Bacteria</taxon>
        <taxon>Pseudomonadati</taxon>
        <taxon>Pseudomonadota</taxon>
        <taxon>Gammaproteobacteria</taxon>
        <taxon>Lysobacterales</taxon>
        <taxon>Lysobacteraceae</taxon>
        <taxon>Denitratimonas</taxon>
    </lineage>
</organism>
<feature type="binding site" evidence="5">
    <location>
        <begin position="14"/>
        <end position="19"/>
    </location>
    <ligand>
        <name>ATP</name>
        <dbReference type="ChEBI" id="CHEBI:30616"/>
    </ligand>
</feature>
<keyword evidence="2 5" id="KW-0547">Nucleotide-binding</keyword>
<gene>
    <name evidence="5 7" type="primary">coaE</name>
    <name evidence="7" type="ORF">WB794_10490</name>
</gene>
<dbReference type="PANTHER" id="PTHR10695">
    <property type="entry name" value="DEPHOSPHO-COA KINASE-RELATED"/>
    <property type="match status" value="1"/>
</dbReference>
<dbReference type="SUPFAM" id="SSF52540">
    <property type="entry name" value="P-loop containing nucleoside triphosphate hydrolases"/>
    <property type="match status" value="1"/>
</dbReference>
<name>A0AAW9R963_9GAMM</name>
<accession>A0AAW9R963</accession>
<evidence type="ECO:0000256" key="6">
    <source>
        <dbReference type="NCBIfam" id="TIGR00152"/>
    </source>
</evidence>
<dbReference type="GO" id="GO:0015937">
    <property type="term" value="P:coenzyme A biosynthetic process"/>
    <property type="evidence" value="ECO:0007669"/>
    <property type="project" value="UniProtKB-UniRule"/>
</dbReference>
<dbReference type="CDD" id="cd02022">
    <property type="entry name" value="DPCK"/>
    <property type="match status" value="1"/>
</dbReference>
<dbReference type="EMBL" id="JBBDHC010000015">
    <property type="protein sequence ID" value="MEJ1250096.1"/>
    <property type="molecule type" value="Genomic_DNA"/>
</dbReference>
<dbReference type="RefSeq" id="WP_337335799.1">
    <property type="nucleotide sequence ID" value="NZ_JBBDHC010000015.1"/>
</dbReference>
<comment type="similarity">
    <text evidence="1 5">Belongs to the CoaE family.</text>
</comment>
<dbReference type="Proteomes" id="UP001364472">
    <property type="component" value="Unassembled WGS sequence"/>
</dbReference>
<keyword evidence="8" id="KW-1185">Reference proteome</keyword>
<dbReference type="PANTHER" id="PTHR10695:SF46">
    <property type="entry name" value="BIFUNCTIONAL COENZYME A SYNTHASE-RELATED"/>
    <property type="match status" value="1"/>
</dbReference>
<comment type="subcellular location">
    <subcellularLocation>
        <location evidence="5">Cytoplasm</location>
    </subcellularLocation>
</comment>
<dbReference type="GO" id="GO:0005737">
    <property type="term" value="C:cytoplasm"/>
    <property type="evidence" value="ECO:0007669"/>
    <property type="project" value="UniProtKB-SubCell"/>
</dbReference>
<keyword evidence="5 7" id="KW-0808">Transferase</keyword>
<evidence type="ECO:0000256" key="5">
    <source>
        <dbReference type="HAMAP-Rule" id="MF_00376"/>
    </source>
</evidence>
<evidence type="ECO:0000313" key="7">
    <source>
        <dbReference type="EMBL" id="MEJ1250096.1"/>
    </source>
</evidence>
<reference evidence="7 8" key="1">
    <citation type="journal article" date="2016" name="Antonie Van Leeuwenhoek">
        <title>Denitratimonas tolerans gen. nov., sp. nov., a denitrifying bacterium isolated from a bioreactor for tannery wastewater treatment.</title>
        <authorList>
            <person name="Han S.I."/>
            <person name="Kim J.O."/>
            <person name="Lee Y.R."/>
            <person name="Ekpeghere K.I."/>
            <person name="Koh S.C."/>
            <person name="Whang K.S."/>
        </authorList>
    </citation>
    <scope>NUCLEOTIDE SEQUENCE [LARGE SCALE GENOMIC DNA]</scope>
    <source>
        <strain evidence="7 8">KACC 17565</strain>
    </source>
</reference>
<comment type="catalytic activity">
    <reaction evidence="5">
        <text>3'-dephospho-CoA + ATP = ADP + CoA + H(+)</text>
        <dbReference type="Rhea" id="RHEA:18245"/>
        <dbReference type="ChEBI" id="CHEBI:15378"/>
        <dbReference type="ChEBI" id="CHEBI:30616"/>
        <dbReference type="ChEBI" id="CHEBI:57287"/>
        <dbReference type="ChEBI" id="CHEBI:57328"/>
        <dbReference type="ChEBI" id="CHEBI:456216"/>
        <dbReference type="EC" id="2.7.1.24"/>
    </reaction>
</comment>
<evidence type="ECO:0000256" key="3">
    <source>
        <dbReference type="ARBA" id="ARBA00022840"/>
    </source>
</evidence>
<dbReference type="Pfam" id="PF01121">
    <property type="entry name" value="CoaE"/>
    <property type="match status" value="1"/>
</dbReference>
<dbReference type="AlphaFoldDB" id="A0AAW9R963"/>
<keyword evidence="3 5" id="KW-0067">ATP-binding</keyword>
<comment type="function">
    <text evidence="5">Catalyzes the phosphorylation of the 3'-hydroxyl group of dephosphocoenzyme A to form coenzyme A.</text>
</comment>
<comment type="pathway">
    <text evidence="5">Cofactor biosynthesis; coenzyme A biosynthesis; CoA from (R)-pantothenate: step 5/5.</text>
</comment>
<dbReference type="GO" id="GO:0004140">
    <property type="term" value="F:dephospho-CoA kinase activity"/>
    <property type="evidence" value="ECO:0007669"/>
    <property type="project" value="UniProtKB-UniRule"/>
</dbReference>
<keyword evidence="5 7" id="KW-0418">Kinase</keyword>
<dbReference type="HAMAP" id="MF_00376">
    <property type="entry name" value="Dephospho_CoA_kinase"/>
    <property type="match status" value="1"/>
</dbReference>
<dbReference type="InterPro" id="IPR027417">
    <property type="entry name" value="P-loop_NTPase"/>
</dbReference>
<dbReference type="PROSITE" id="PS51219">
    <property type="entry name" value="DPCK"/>
    <property type="match status" value="1"/>
</dbReference>
<sequence length="202" mass="21118">MHPPFVIGITGGIGSGKSAVTGKFAARGVPVFDADLVARELVEPGQPALGEIAGAFGTHLLAADGRLDRAALRTAVFGDAAARERLNAILHPRVHARLKALAHAPGPACALVAVPLLAEGIDRYGWLDRILVVDVPREIQIARAMARDGMDRGAAERMLAAQADRAARLAIADDVITNDGPIDALDAIVVRLHARYAALAGR</sequence>